<feature type="binding site" evidence="4">
    <location>
        <position position="78"/>
    </location>
    <ligand>
        <name>5-phospho-alpha-D-ribose 1-diphosphate</name>
        <dbReference type="ChEBI" id="CHEBI:58017"/>
    </ligand>
</feature>
<evidence type="ECO:0000256" key="3">
    <source>
        <dbReference type="ARBA" id="ARBA00022822"/>
    </source>
</evidence>
<dbReference type="Pfam" id="PF00591">
    <property type="entry name" value="Glycos_transf_3"/>
    <property type="match status" value="1"/>
</dbReference>
<comment type="subunit">
    <text evidence="4">Homodimer.</text>
</comment>
<accession>A0A520N0F7</accession>
<dbReference type="AlphaFoldDB" id="A0A520N0F7"/>
<keyword evidence="4" id="KW-0057">Aromatic amino acid biosynthesis</keyword>
<organism evidence="6 7">
    <name type="scientific">SAR86 cluster bacterium</name>
    <dbReference type="NCBI Taxonomy" id="2030880"/>
    <lineage>
        <taxon>Bacteria</taxon>
        <taxon>Pseudomonadati</taxon>
        <taxon>Pseudomonadota</taxon>
        <taxon>Gammaproteobacteria</taxon>
        <taxon>SAR86 cluster</taxon>
    </lineage>
</organism>
<dbReference type="GO" id="GO:0005829">
    <property type="term" value="C:cytosol"/>
    <property type="evidence" value="ECO:0007669"/>
    <property type="project" value="TreeGrafter"/>
</dbReference>
<feature type="binding site" evidence="4">
    <location>
        <position position="164"/>
    </location>
    <ligand>
        <name>anthranilate</name>
        <dbReference type="ChEBI" id="CHEBI:16567"/>
        <label>2</label>
    </ligand>
</feature>
<feature type="binding site" evidence="4">
    <location>
        <position position="90"/>
    </location>
    <ligand>
        <name>Mg(2+)</name>
        <dbReference type="ChEBI" id="CHEBI:18420"/>
        <label>1</label>
    </ligand>
</feature>
<gene>
    <name evidence="4 6" type="primary">trpD</name>
    <name evidence="6" type="ORF">EVA92_01780</name>
</gene>
<dbReference type="GO" id="GO:0004048">
    <property type="term" value="F:anthranilate phosphoribosyltransferase activity"/>
    <property type="evidence" value="ECO:0007669"/>
    <property type="project" value="UniProtKB-UniRule"/>
</dbReference>
<keyword evidence="2 4" id="KW-0808">Transferase</keyword>
<dbReference type="InterPro" id="IPR035902">
    <property type="entry name" value="Nuc_phospho_transferase"/>
</dbReference>
<feature type="binding site" evidence="4">
    <location>
        <position position="224"/>
    </location>
    <ligand>
        <name>Mg(2+)</name>
        <dbReference type="ChEBI" id="CHEBI:18420"/>
        <label>2</label>
    </ligand>
</feature>
<dbReference type="Gene3D" id="3.40.1030.10">
    <property type="entry name" value="Nucleoside phosphorylase/phosphoribosyltransferase catalytic domain"/>
    <property type="match status" value="1"/>
</dbReference>
<comment type="function">
    <text evidence="4">Catalyzes the transfer of the phosphoribosyl group of 5-phosphorylribose-1-pyrophosphate (PRPP) to anthranilate to yield N-(5'-phosphoribosyl)-anthranilate (PRA).</text>
</comment>
<dbReference type="GO" id="GO:0000287">
    <property type="term" value="F:magnesium ion binding"/>
    <property type="evidence" value="ECO:0007669"/>
    <property type="project" value="UniProtKB-UniRule"/>
</dbReference>
<feature type="binding site" evidence="4">
    <location>
        <position position="224"/>
    </location>
    <ligand>
        <name>Mg(2+)</name>
        <dbReference type="ChEBI" id="CHEBI:18420"/>
        <label>1</label>
    </ligand>
</feature>
<evidence type="ECO:0000313" key="6">
    <source>
        <dbReference type="EMBL" id="RZO26903.1"/>
    </source>
</evidence>
<evidence type="ECO:0000256" key="2">
    <source>
        <dbReference type="ARBA" id="ARBA00022679"/>
    </source>
</evidence>
<protein>
    <recommendedName>
        <fullName evidence="4">Anthranilate phosphoribosyltransferase</fullName>
        <ecNumber evidence="4">2.4.2.18</ecNumber>
    </recommendedName>
</protein>
<comment type="cofactor">
    <cofactor evidence="4">
        <name>Mg(2+)</name>
        <dbReference type="ChEBI" id="CHEBI:18420"/>
    </cofactor>
    <text evidence="4">Binds 2 magnesium ions per monomer.</text>
</comment>
<comment type="caution">
    <text evidence="4">Lacks conserved residue(s) required for the propagation of feature annotation.</text>
</comment>
<name>A0A520N0F7_9GAMM</name>
<dbReference type="PANTHER" id="PTHR43285">
    <property type="entry name" value="ANTHRANILATE PHOSPHORIBOSYLTRANSFERASE"/>
    <property type="match status" value="1"/>
</dbReference>
<keyword evidence="4" id="KW-0479">Metal-binding</keyword>
<evidence type="ECO:0000259" key="5">
    <source>
        <dbReference type="Pfam" id="PF00591"/>
    </source>
</evidence>
<evidence type="ECO:0000256" key="4">
    <source>
        <dbReference type="HAMAP-Rule" id="MF_00211"/>
    </source>
</evidence>
<keyword evidence="4" id="KW-0460">Magnesium</keyword>
<dbReference type="InterPro" id="IPR005940">
    <property type="entry name" value="Anthranilate_Pribosyl_Tfrase"/>
</dbReference>
<sequence>MKDFSSLIKNPMNNKEELTFYFEHLLSDQIELEDQQKMLVNINDEGINEYVLSCLSNVLMNRLESIDIPDDNYIDTCGTGGTNLNIFNCSTISSFVIAEAGGKVLKHGNKAITSKSGSADFLQRSGINLDLDLNKILSIYATLNIGFLFAPNFHKSIRYVAEARKNIGKRTIFNVIGPLVNPLHPKFQIIGTSSEDLHDPISKVLQKKGIEHGIVVTSNDGIDEFSITDTSKVTEIKGGKIKKWTFDPESYGINCGNLAEIQCNTGEEAYLLGVDVLNGKRCAAAEMVAINSGVALYMLNLVETINDGIIKSKSILNSGRTLLLLNRFATLSKS</sequence>
<keyword evidence="3 4" id="KW-0822">Tryptophan biosynthesis</keyword>
<feature type="binding site" evidence="4">
    <location>
        <position position="109"/>
    </location>
    <ligand>
        <name>anthranilate</name>
        <dbReference type="ChEBI" id="CHEBI:16567"/>
        <label>1</label>
    </ligand>
</feature>
<dbReference type="InterPro" id="IPR000312">
    <property type="entry name" value="Glycosyl_Trfase_fam3"/>
</dbReference>
<dbReference type="NCBIfam" id="TIGR01245">
    <property type="entry name" value="trpD"/>
    <property type="match status" value="1"/>
</dbReference>
<reference evidence="6 7" key="1">
    <citation type="submission" date="2019-02" db="EMBL/GenBank/DDBJ databases">
        <title>Prokaryotic population dynamics and viral predation in marine succession experiment using metagenomics: the confinement effect.</title>
        <authorList>
            <person name="Haro-Moreno J.M."/>
            <person name="Rodriguez-Valera F."/>
            <person name="Lopez-Perez M."/>
        </authorList>
    </citation>
    <scope>NUCLEOTIDE SEQUENCE [LARGE SCALE GENOMIC DNA]</scope>
    <source>
        <strain evidence="6">MED-G159</strain>
    </source>
</reference>
<comment type="caution">
    <text evidence="6">The sequence shown here is derived from an EMBL/GenBank/DDBJ whole genome shotgun (WGS) entry which is preliminary data.</text>
</comment>
<feature type="binding site" evidence="4">
    <location>
        <position position="118"/>
    </location>
    <ligand>
        <name>5-phospho-alpha-D-ribose 1-diphosphate</name>
        <dbReference type="ChEBI" id="CHEBI:58017"/>
    </ligand>
</feature>
<comment type="similarity">
    <text evidence="4">Belongs to the anthranilate phosphoribosyltransferase family.</text>
</comment>
<feature type="binding site" evidence="4">
    <location>
        <position position="223"/>
    </location>
    <ligand>
        <name>Mg(2+)</name>
        <dbReference type="ChEBI" id="CHEBI:18420"/>
        <label>2</label>
    </ligand>
</feature>
<comment type="catalytic activity">
    <reaction evidence="4">
        <text>N-(5-phospho-beta-D-ribosyl)anthranilate + diphosphate = 5-phospho-alpha-D-ribose 1-diphosphate + anthranilate</text>
        <dbReference type="Rhea" id="RHEA:11768"/>
        <dbReference type="ChEBI" id="CHEBI:16567"/>
        <dbReference type="ChEBI" id="CHEBI:18277"/>
        <dbReference type="ChEBI" id="CHEBI:33019"/>
        <dbReference type="ChEBI" id="CHEBI:58017"/>
        <dbReference type="EC" id="2.4.2.18"/>
    </reaction>
</comment>
<keyword evidence="4" id="KW-0028">Amino-acid biosynthesis</keyword>
<evidence type="ECO:0000256" key="1">
    <source>
        <dbReference type="ARBA" id="ARBA00022676"/>
    </source>
</evidence>
<proteinExistence type="inferred from homology"/>
<feature type="binding site" evidence="4">
    <location>
        <position position="78"/>
    </location>
    <ligand>
        <name>anthranilate</name>
        <dbReference type="ChEBI" id="CHEBI:16567"/>
        <label>1</label>
    </ligand>
</feature>
<dbReference type="UniPathway" id="UPA00035">
    <property type="reaction ID" value="UER00041"/>
</dbReference>
<dbReference type="Proteomes" id="UP000315825">
    <property type="component" value="Unassembled WGS sequence"/>
</dbReference>
<evidence type="ECO:0000313" key="7">
    <source>
        <dbReference type="Proteomes" id="UP000315825"/>
    </source>
</evidence>
<feature type="domain" description="Glycosyl transferase family 3" evidence="5">
    <location>
        <begin position="72"/>
        <end position="321"/>
    </location>
</feature>
<dbReference type="EC" id="2.4.2.18" evidence="4"/>
<dbReference type="HAMAP" id="MF_00211">
    <property type="entry name" value="TrpD"/>
    <property type="match status" value="1"/>
</dbReference>
<comment type="pathway">
    <text evidence="4">Amino-acid biosynthesis; L-tryptophan biosynthesis; L-tryptophan from chorismate: step 2/5.</text>
</comment>
<keyword evidence="1 4" id="KW-0328">Glycosyltransferase</keyword>
<dbReference type="PANTHER" id="PTHR43285:SF2">
    <property type="entry name" value="ANTHRANILATE PHOSPHORIBOSYLTRANSFERASE"/>
    <property type="match status" value="1"/>
</dbReference>
<feature type="binding site" evidence="4">
    <location>
        <begin position="88"/>
        <end position="91"/>
    </location>
    <ligand>
        <name>5-phospho-alpha-D-ribose 1-diphosphate</name>
        <dbReference type="ChEBI" id="CHEBI:58017"/>
    </ligand>
</feature>
<feature type="binding site" evidence="4">
    <location>
        <begin position="106"/>
        <end position="114"/>
    </location>
    <ligand>
        <name>5-phospho-alpha-D-ribose 1-diphosphate</name>
        <dbReference type="ChEBI" id="CHEBI:58017"/>
    </ligand>
</feature>
<dbReference type="EMBL" id="SHBE01000002">
    <property type="protein sequence ID" value="RZO26903.1"/>
    <property type="molecule type" value="Genomic_DNA"/>
</dbReference>
<dbReference type="GO" id="GO:0000162">
    <property type="term" value="P:L-tryptophan biosynthetic process"/>
    <property type="evidence" value="ECO:0007669"/>
    <property type="project" value="UniProtKB-UniRule"/>
</dbReference>
<dbReference type="SUPFAM" id="SSF52418">
    <property type="entry name" value="Nucleoside phosphorylase/phosphoribosyltransferase catalytic domain"/>
    <property type="match status" value="1"/>
</dbReference>